<keyword evidence="4 5" id="KW-0687">Ribonucleoprotein</keyword>
<dbReference type="InterPro" id="IPR001021">
    <property type="entry name" value="Ribosomal_bL25_long"/>
</dbReference>
<dbReference type="NCBIfam" id="TIGR00731">
    <property type="entry name" value="bL25_bact_ctc"/>
    <property type="match status" value="1"/>
</dbReference>
<feature type="domain" description="Large ribosomal subunit protein bL25 L25" evidence="7">
    <location>
        <begin position="10"/>
        <end position="90"/>
    </location>
</feature>
<dbReference type="Pfam" id="PF14693">
    <property type="entry name" value="Ribosomal_TL5_C"/>
    <property type="match status" value="1"/>
</dbReference>
<feature type="domain" description="Large ribosomal subunit protein bL25 beta" evidence="8">
    <location>
        <begin position="98"/>
        <end position="177"/>
    </location>
</feature>
<dbReference type="Proteomes" id="UP000539111">
    <property type="component" value="Unassembled WGS sequence"/>
</dbReference>
<reference evidence="9 10" key="1">
    <citation type="submission" date="2020-07" db="EMBL/GenBank/DDBJ databases">
        <title>Sequencing the genomes of 1000 actinobacteria strains.</title>
        <authorList>
            <person name="Klenk H.-P."/>
        </authorList>
    </citation>
    <scope>NUCLEOTIDE SEQUENCE [LARGE SCALE GENOMIC DNA]</scope>
    <source>
        <strain evidence="9 10">DSM 26341</strain>
    </source>
</reference>
<dbReference type="CDD" id="cd00495">
    <property type="entry name" value="Ribosomal_L25_TL5_CTC"/>
    <property type="match status" value="1"/>
</dbReference>
<evidence type="ECO:0000256" key="1">
    <source>
        <dbReference type="ARBA" id="ARBA00022730"/>
    </source>
</evidence>
<dbReference type="InterPro" id="IPR020930">
    <property type="entry name" value="Ribosomal_uL5_bac-type"/>
</dbReference>
<evidence type="ECO:0000256" key="3">
    <source>
        <dbReference type="ARBA" id="ARBA00022980"/>
    </source>
</evidence>
<proteinExistence type="inferred from homology"/>
<feature type="compositionally biased region" description="Acidic residues" evidence="6">
    <location>
        <begin position="182"/>
        <end position="194"/>
    </location>
</feature>
<comment type="function">
    <text evidence="5">This is one of the proteins that binds to the 5S RNA in the ribosome where it forms part of the central protuberance.</text>
</comment>
<dbReference type="RefSeq" id="WP_179428147.1">
    <property type="nucleotide sequence ID" value="NZ_JACBZP010000001.1"/>
</dbReference>
<keyword evidence="1 5" id="KW-0699">rRNA-binding</keyword>
<dbReference type="PANTHER" id="PTHR33284">
    <property type="entry name" value="RIBOSOMAL PROTEIN L25/GLN-TRNA SYNTHETASE, ANTI-CODON-BINDING DOMAIN-CONTAINING PROTEIN"/>
    <property type="match status" value="1"/>
</dbReference>
<dbReference type="SUPFAM" id="SSF50715">
    <property type="entry name" value="Ribosomal protein L25-like"/>
    <property type="match status" value="1"/>
</dbReference>
<dbReference type="InterPro" id="IPR020057">
    <property type="entry name" value="Ribosomal_bL25_b-dom"/>
</dbReference>
<gene>
    <name evidence="5" type="primary">rplY</name>
    <name evidence="5" type="synonym">ctc</name>
    <name evidence="9" type="ORF">BJY26_002167</name>
</gene>
<keyword evidence="2 5" id="KW-0694">RNA-binding</keyword>
<evidence type="ECO:0000259" key="8">
    <source>
        <dbReference type="Pfam" id="PF14693"/>
    </source>
</evidence>
<feature type="region of interest" description="Disordered" evidence="6">
    <location>
        <begin position="182"/>
        <end position="224"/>
    </location>
</feature>
<comment type="subunit">
    <text evidence="5">Part of the 50S ribosomal subunit; part of the 5S rRNA/L5/L18/L25 subcomplex. Contacts the 5S rRNA. Binds to the 5S rRNA independently of L5 and L18.</text>
</comment>
<dbReference type="InterPro" id="IPR011035">
    <property type="entry name" value="Ribosomal_bL25/Gln-tRNA_synth"/>
</dbReference>
<evidence type="ECO:0000256" key="2">
    <source>
        <dbReference type="ARBA" id="ARBA00022884"/>
    </source>
</evidence>
<comment type="caution">
    <text evidence="9">The sequence shown here is derived from an EMBL/GenBank/DDBJ whole genome shotgun (WGS) entry which is preliminary data.</text>
</comment>
<keyword evidence="10" id="KW-1185">Reference proteome</keyword>
<comment type="similarity">
    <text evidence="5">Belongs to the bacterial ribosomal protein bL25 family. CTC subfamily.</text>
</comment>
<dbReference type="Gene3D" id="2.40.240.10">
    <property type="entry name" value="Ribosomal Protein L25, Chain P"/>
    <property type="match status" value="1"/>
</dbReference>
<dbReference type="InterPro" id="IPR037121">
    <property type="entry name" value="Ribosomal_bL25_C"/>
</dbReference>
<dbReference type="Gene3D" id="2.170.120.20">
    <property type="entry name" value="Ribosomal protein L25, beta domain"/>
    <property type="match status" value="1"/>
</dbReference>
<evidence type="ECO:0000313" key="10">
    <source>
        <dbReference type="Proteomes" id="UP000539111"/>
    </source>
</evidence>
<name>A0A7Z0D2X3_9MICO</name>
<feature type="compositionally biased region" description="Acidic residues" evidence="6">
    <location>
        <begin position="203"/>
        <end position="224"/>
    </location>
</feature>
<dbReference type="PANTHER" id="PTHR33284:SF1">
    <property type="entry name" value="RIBOSOMAL PROTEIN L25_GLN-TRNA SYNTHETASE, ANTI-CODON-BINDING DOMAIN-CONTAINING PROTEIN"/>
    <property type="match status" value="1"/>
</dbReference>
<evidence type="ECO:0000256" key="6">
    <source>
        <dbReference type="SAM" id="MobiDB-lite"/>
    </source>
</evidence>
<dbReference type="GO" id="GO:0008097">
    <property type="term" value="F:5S rRNA binding"/>
    <property type="evidence" value="ECO:0007669"/>
    <property type="project" value="InterPro"/>
</dbReference>
<dbReference type="HAMAP" id="MF_01334">
    <property type="entry name" value="Ribosomal_bL25_CTC"/>
    <property type="match status" value="1"/>
</dbReference>
<keyword evidence="3 5" id="KW-0689">Ribosomal protein</keyword>
<organism evidence="9 10">
    <name type="scientific">Spelaeicoccus albus</name>
    <dbReference type="NCBI Taxonomy" id="1280376"/>
    <lineage>
        <taxon>Bacteria</taxon>
        <taxon>Bacillati</taxon>
        <taxon>Actinomycetota</taxon>
        <taxon>Actinomycetes</taxon>
        <taxon>Micrococcales</taxon>
        <taxon>Brevibacteriaceae</taxon>
        <taxon>Spelaeicoccus</taxon>
    </lineage>
</organism>
<dbReference type="GO" id="GO:0022625">
    <property type="term" value="C:cytosolic large ribosomal subunit"/>
    <property type="evidence" value="ECO:0007669"/>
    <property type="project" value="TreeGrafter"/>
</dbReference>
<dbReference type="Pfam" id="PF01386">
    <property type="entry name" value="Ribosomal_L25p"/>
    <property type="match status" value="1"/>
</dbReference>
<evidence type="ECO:0000256" key="4">
    <source>
        <dbReference type="ARBA" id="ARBA00023274"/>
    </source>
</evidence>
<evidence type="ECO:0000259" key="7">
    <source>
        <dbReference type="Pfam" id="PF01386"/>
    </source>
</evidence>
<evidence type="ECO:0000256" key="5">
    <source>
        <dbReference type="HAMAP-Rule" id="MF_01334"/>
    </source>
</evidence>
<dbReference type="GO" id="GO:0003735">
    <property type="term" value="F:structural constituent of ribosome"/>
    <property type="evidence" value="ECO:0007669"/>
    <property type="project" value="InterPro"/>
</dbReference>
<dbReference type="InterPro" id="IPR020056">
    <property type="entry name" value="Rbsml_bL25/Gln-tRNA_synth_N"/>
</dbReference>
<protein>
    <recommendedName>
        <fullName evidence="5">Large ribosomal subunit protein bL25</fullName>
    </recommendedName>
    <alternativeName>
        <fullName evidence="5">General stress protein CTC</fullName>
    </alternativeName>
</protein>
<dbReference type="AlphaFoldDB" id="A0A7Z0D2X3"/>
<dbReference type="EMBL" id="JACBZP010000001">
    <property type="protein sequence ID" value="NYI67861.1"/>
    <property type="molecule type" value="Genomic_DNA"/>
</dbReference>
<dbReference type="GO" id="GO:0006412">
    <property type="term" value="P:translation"/>
    <property type="evidence" value="ECO:0007669"/>
    <property type="project" value="UniProtKB-UniRule"/>
</dbReference>
<evidence type="ECO:0000313" key="9">
    <source>
        <dbReference type="EMBL" id="NYI67861.1"/>
    </source>
</evidence>
<dbReference type="NCBIfam" id="NF004131">
    <property type="entry name" value="PRK05618.2-1"/>
    <property type="match status" value="1"/>
</dbReference>
<sequence>MSEQKLIGLPRTEFGKGAARRLRRESRIPAVMYGHGDTTTHLSLPGHETMMAFKHANALLDIEVNGKVQLALAKEVQRHPVTWDIEHVDLVEVKRGEKVEVEVYVQVTGEAAPGTVVGLEEQTLLISADASKLPEQIEVSVEGLEVGEHVLAEAVTLPAGVELVTDPEVLVVNISAERTAEEVEAELEEAEAEIAETKGEPEPTAEEAPVETAADSEESTESED</sequence>
<accession>A0A7Z0D2X3</accession>
<dbReference type="InterPro" id="IPR029751">
    <property type="entry name" value="Ribosomal_L25_dom"/>
</dbReference>